<dbReference type="EMBL" id="JAQQWK010000004">
    <property type="protein sequence ID" value="KAK8043281.1"/>
    <property type="molecule type" value="Genomic_DNA"/>
</dbReference>
<protein>
    <submittedName>
        <fullName evidence="2">Uncharacterized protein</fullName>
    </submittedName>
</protein>
<comment type="caution">
    <text evidence="2">The sequence shown here is derived from an EMBL/GenBank/DDBJ whole genome shotgun (WGS) entry which is preliminary data.</text>
</comment>
<name>A0ABR1TBC4_9PEZI</name>
<evidence type="ECO:0000313" key="3">
    <source>
        <dbReference type="Proteomes" id="UP001444661"/>
    </source>
</evidence>
<keyword evidence="1" id="KW-1133">Transmembrane helix</keyword>
<gene>
    <name evidence="2" type="ORF">PG993_005711</name>
</gene>
<keyword evidence="1" id="KW-0472">Membrane</keyword>
<organism evidence="2 3">
    <name type="scientific">Apiospora rasikravindrae</name>
    <dbReference type="NCBI Taxonomy" id="990691"/>
    <lineage>
        <taxon>Eukaryota</taxon>
        <taxon>Fungi</taxon>
        <taxon>Dikarya</taxon>
        <taxon>Ascomycota</taxon>
        <taxon>Pezizomycotina</taxon>
        <taxon>Sordariomycetes</taxon>
        <taxon>Xylariomycetidae</taxon>
        <taxon>Amphisphaeriales</taxon>
        <taxon>Apiosporaceae</taxon>
        <taxon>Apiospora</taxon>
    </lineage>
</organism>
<sequence length="314" mass="33445">MVLSLGVFHLDTHIAFGLAEIDLGLSVPRHAPVALRAGALEVGGEALALFPQQRGRLLEVDLLDGPLLLGLDEVVVELPEVLVLLRQGALTLSQLFKVLQDLLVVVAQLVVQGHPVADLVGERHVLELEVLNVLRMAGHAEFEDGLVLQVTVLVLVIFLILGLAVFTILLIFPILLIFIAILVLVLIRLDLATLTHHDALLDASLLEGVERLTVLLGRRVADELKVGVLVVATLGLDEAVEEGPCPDVDVVLGKAVQEVADDAVLVGILLPAELQLALGLLELLLGLEGADHDLVVFGVVFVDAAELAQEPPQS</sequence>
<accession>A0ABR1TBC4</accession>
<evidence type="ECO:0000256" key="1">
    <source>
        <dbReference type="SAM" id="Phobius"/>
    </source>
</evidence>
<keyword evidence="3" id="KW-1185">Reference proteome</keyword>
<proteinExistence type="predicted"/>
<keyword evidence="1" id="KW-0812">Transmembrane</keyword>
<evidence type="ECO:0000313" key="2">
    <source>
        <dbReference type="EMBL" id="KAK8043281.1"/>
    </source>
</evidence>
<feature type="transmembrane region" description="Helical" evidence="1">
    <location>
        <begin position="170"/>
        <end position="187"/>
    </location>
</feature>
<feature type="transmembrane region" description="Helical" evidence="1">
    <location>
        <begin position="145"/>
        <end position="164"/>
    </location>
</feature>
<reference evidence="2 3" key="1">
    <citation type="submission" date="2023-01" db="EMBL/GenBank/DDBJ databases">
        <title>Analysis of 21 Apiospora genomes using comparative genomics revels a genus with tremendous synthesis potential of carbohydrate active enzymes and secondary metabolites.</title>
        <authorList>
            <person name="Sorensen T."/>
        </authorList>
    </citation>
    <scope>NUCLEOTIDE SEQUENCE [LARGE SCALE GENOMIC DNA]</scope>
    <source>
        <strain evidence="2 3">CBS 33761</strain>
    </source>
</reference>
<dbReference type="Proteomes" id="UP001444661">
    <property type="component" value="Unassembled WGS sequence"/>
</dbReference>